<keyword evidence="11" id="KW-0963">Cytoplasm</keyword>
<feature type="binding site" evidence="11">
    <location>
        <begin position="281"/>
        <end position="295"/>
    </location>
    <ligand>
        <name>NAD(+)</name>
        <dbReference type="ChEBI" id="CHEBI:57540"/>
    </ligand>
</feature>
<dbReference type="HOGENOM" id="CLU_007831_2_2_12"/>
<dbReference type="FunFam" id="3.50.50.60:FF:000002">
    <property type="entry name" value="tRNA uridine 5-carboxymethylaminomethyl modification enzyme MnmG"/>
    <property type="match status" value="1"/>
</dbReference>
<dbReference type="GO" id="GO:0005829">
    <property type="term" value="C:cytosol"/>
    <property type="evidence" value="ECO:0007669"/>
    <property type="project" value="TreeGrafter"/>
</dbReference>
<evidence type="ECO:0000259" key="12">
    <source>
        <dbReference type="SMART" id="SM01228"/>
    </source>
</evidence>
<dbReference type="Pfam" id="PF13932">
    <property type="entry name" value="SAM_GIDA_C"/>
    <property type="match status" value="1"/>
</dbReference>
<dbReference type="GO" id="GO:0050660">
    <property type="term" value="F:flavin adenine dinucleotide binding"/>
    <property type="evidence" value="ECO:0007669"/>
    <property type="project" value="UniProtKB-UniRule"/>
</dbReference>
<comment type="subcellular location">
    <subcellularLocation>
        <location evidence="11">Cytoplasm</location>
    </subcellularLocation>
</comment>
<evidence type="ECO:0000256" key="2">
    <source>
        <dbReference type="ARBA" id="ARBA00003717"/>
    </source>
</evidence>
<dbReference type="PRINTS" id="PR00411">
    <property type="entry name" value="PNDRDTASEI"/>
</dbReference>
<dbReference type="Pfam" id="PF21680">
    <property type="entry name" value="GIDA_C_1st"/>
    <property type="match status" value="1"/>
</dbReference>
<dbReference type="Gene3D" id="3.50.50.60">
    <property type="entry name" value="FAD/NAD(P)-binding domain"/>
    <property type="match status" value="2"/>
</dbReference>
<dbReference type="InterPro" id="IPR049312">
    <property type="entry name" value="GIDA_C_N"/>
</dbReference>
<dbReference type="PANTHER" id="PTHR11806:SF0">
    <property type="entry name" value="PROTEIN MTO1 HOMOLOG, MITOCHONDRIAL"/>
    <property type="match status" value="1"/>
</dbReference>
<evidence type="ECO:0000256" key="7">
    <source>
        <dbReference type="ARBA" id="ARBA00022827"/>
    </source>
</evidence>
<dbReference type="InterPro" id="IPR002218">
    <property type="entry name" value="MnmG-rel"/>
</dbReference>
<dbReference type="SMART" id="SM01228">
    <property type="entry name" value="GIDA_assoc_3"/>
    <property type="match status" value="1"/>
</dbReference>
<dbReference type="AlphaFoldDB" id="A0A0E2E1D8"/>
<dbReference type="GO" id="GO:0002098">
    <property type="term" value="P:tRNA wobble uridine modification"/>
    <property type="evidence" value="ECO:0007669"/>
    <property type="project" value="InterPro"/>
</dbReference>
<dbReference type="InterPro" id="IPR004416">
    <property type="entry name" value="MnmG"/>
</dbReference>
<evidence type="ECO:0000256" key="4">
    <source>
        <dbReference type="ARBA" id="ARBA00020461"/>
    </source>
</evidence>
<dbReference type="PRINTS" id="PR00368">
    <property type="entry name" value="FADPNR"/>
</dbReference>
<evidence type="ECO:0000256" key="5">
    <source>
        <dbReference type="ARBA" id="ARBA00022630"/>
    </source>
</evidence>
<dbReference type="InterPro" id="IPR020595">
    <property type="entry name" value="MnmG-rel_CS"/>
</dbReference>
<keyword evidence="5 11" id="KW-0285">Flavoprotein</keyword>
<dbReference type="NCBIfam" id="TIGR00136">
    <property type="entry name" value="mnmG_gidA"/>
    <property type="match status" value="1"/>
</dbReference>
<evidence type="ECO:0000313" key="13">
    <source>
        <dbReference type="EMBL" id="EMB30525.1"/>
    </source>
</evidence>
<comment type="caution">
    <text evidence="11">Lacks conserved residue(s) required for the propagation of feature annotation.</text>
</comment>
<dbReference type="GO" id="GO:0030488">
    <property type="term" value="P:tRNA methylation"/>
    <property type="evidence" value="ECO:0007669"/>
    <property type="project" value="TreeGrafter"/>
</dbReference>
<comment type="similarity">
    <text evidence="3 11">Belongs to the MnmG family.</text>
</comment>
<protein>
    <recommendedName>
        <fullName evidence="4 11">tRNA uridine 5-carboxymethylaminomethyl modification enzyme MnmG</fullName>
    </recommendedName>
    <alternativeName>
        <fullName evidence="10 11">Glucose-inhibited division protein A</fullName>
    </alternativeName>
</protein>
<comment type="subunit">
    <text evidence="9 11">Homodimer. Heterotetramer of two MnmE and two MnmG subunits.</text>
</comment>
<dbReference type="HAMAP" id="MF_00129">
    <property type="entry name" value="MnmG_GidA"/>
    <property type="match status" value="1"/>
</dbReference>
<feature type="domain" description="tRNA uridine 5-carboxymethylaminomethyl modification enzyme C-terminal subdomain" evidence="12">
    <location>
        <begin position="555"/>
        <end position="626"/>
    </location>
</feature>
<keyword evidence="7 11" id="KW-0274">FAD</keyword>
<dbReference type="InterPro" id="IPR040131">
    <property type="entry name" value="MnmG_N"/>
</dbReference>
<dbReference type="PANTHER" id="PTHR11806">
    <property type="entry name" value="GLUCOSE INHIBITED DIVISION PROTEIN A"/>
    <property type="match status" value="1"/>
</dbReference>
<organism evidence="13">
    <name type="scientific">Treponema denticola H-22</name>
    <dbReference type="NCBI Taxonomy" id="999432"/>
    <lineage>
        <taxon>Bacteria</taxon>
        <taxon>Pseudomonadati</taxon>
        <taxon>Spirochaetota</taxon>
        <taxon>Spirochaetia</taxon>
        <taxon>Spirochaetales</taxon>
        <taxon>Treponemataceae</taxon>
        <taxon>Treponema</taxon>
    </lineage>
</organism>
<dbReference type="Proteomes" id="UP000011705">
    <property type="component" value="Chromosome"/>
</dbReference>
<feature type="binding site" evidence="11">
    <location>
        <begin position="13"/>
        <end position="18"/>
    </location>
    <ligand>
        <name>FAD</name>
        <dbReference type="ChEBI" id="CHEBI:57692"/>
    </ligand>
</feature>
<evidence type="ECO:0000256" key="6">
    <source>
        <dbReference type="ARBA" id="ARBA00022694"/>
    </source>
</evidence>
<dbReference type="RefSeq" id="WP_002685624.1">
    <property type="nucleotide sequence ID" value="NZ_CM001795.1"/>
</dbReference>
<accession>A0A0E2E1D8</accession>
<comment type="caution">
    <text evidence="13">The sequence shown here is derived from an EMBL/GenBank/DDBJ whole genome shotgun (WGS) entry which is preliminary data.</text>
</comment>
<evidence type="ECO:0000256" key="8">
    <source>
        <dbReference type="ARBA" id="ARBA00023027"/>
    </source>
</evidence>
<dbReference type="SUPFAM" id="SSF51905">
    <property type="entry name" value="FAD/NAD(P)-binding domain"/>
    <property type="match status" value="1"/>
</dbReference>
<dbReference type="InterPro" id="IPR047001">
    <property type="entry name" value="MnmG_C_subdom"/>
</dbReference>
<evidence type="ECO:0000256" key="3">
    <source>
        <dbReference type="ARBA" id="ARBA00007653"/>
    </source>
</evidence>
<evidence type="ECO:0000256" key="9">
    <source>
        <dbReference type="ARBA" id="ARBA00025948"/>
    </source>
</evidence>
<comment type="cofactor">
    <cofactor evidence="1 11">
        <name>FAD</name>
        <dbReference type="ChEBI" id="CHEBI:57692"/>
    </cofactor>
</comment>
<dbReference type="Pfam" id="PF01134">
    <property type="entry name" value="GIDA"/>
    <property type="match status" value="1"/>
</dbReference>
<proteinExistence type="inferred from homology"/>
<dbReference type="PROSITE" id="PS01281">
    <property type="entry name" value="GIDA_2"/>
    <property type="match status" value="1"/>
</dbReference>
<name>A0A0E2E1D8_TREDN</name>
<keyword evidence="6 11" id="KW-0819">tRNA processing</keyword>
<evidence type="ECO:0000256" key="1">
    <source>
        <dbReference type="ARBA" id="ARBA00001974"/>
    </source>
</evidence>
<dbReference type="InterPro" id="IPR044920">
    <property type="entry name" value="MnmG_C_subdom_sf"/>
</dbReference>
<keyword evidence="8 11" id="KW-0520">NAD</keyword>
<comment type="function">
    <text evidence="2 11">NAD-binding protein involved in the addition of a carboxymethylaminomethyl (cmnm) group at the wobble position (U34) of certain tRNAs, forming tRNA-cmnm(5)s(2)U34.</text>
</comment>
<dbReference type="EMBL" id="AGDV01000021">
    <property type="protein sequence ID" value="EMB30525.1"/>
    <property type="molecule type" value="Genomic_DNA"/>
</dbReference>
<dbReference type="InterPro" id="IPR026904">
    <property type="entry name" value="MnmG_C"/>
</dbReference>
<dbReference type="PATRIC" id="fig|999432.5.peg.2297"/>
<evidence type="ECO:0000256" key="10">
    <source>
        <dbReference type="ARBA" id="ARBA00031800"/>
    </source>
</evidence>
<dbReference type="PROSITE" id="PS01280">
    <property type="entry name" value="GIDA_1"/>
    <property type="match status" value="1"/>
</dbReference>
<dbReference type="Gene3D" id="1.10.150.570">
    <property type="entry name" value="GidA associated domain, C-terminal subdomain"/>
    <property type="match status" value="1"/>
</dbReference>
<dbReference type="FunFam" id="1.10.150.570:FF:000001">
    <property type="entry name" value="tRNA uridine 5-carboxymethylaminomethyl modification enzyme MnmG"/>
    <property type="match status" value="1"/>
</dbReference>
<dbReference type="InterPro" id="IPR036188">
    <property type="entry name" value="FAD/NAD-bd_sf"/>
</dbReference>
<gene>
    <name evidence="11" type="primary">mnmG</name>
    <name evidence="11" type="synonym">gidA</name>
    <name evidence="13" type="ORF">HMPREF9726_02210</name>
</gene>
<sequence>MYRFSDYDVIVVGAGHAGIEAALASARMGEAVLLITQTLDSAGRLSCNPSIGGISKGNIVREIDALGGEMGKLADASMIQYRLLNKSRGPAVQAPRVQADKFLYSQLAKHAIELEKNLHVFQDTVIDIVSSNTNESGHVEKGSVQYVKTERGREFSAKAVVLATGTFMEGKIYIGEYESPDGRLGERAAIGLGLALAKKGFTVGRLKTGTPMRILRRSFDSSLTEEQEADEIMRPFSFSNAEIHRPYAKCYITHTNQETHDIIRENLHRAALFSGKITGTGARYCPSIEDKIKKFPERDRHHVYIEPEGLNTEELYINGLSSSLPEDVQDRMIRTIPCFKDVIITRPAYAVDYAYVSPIQLSSDLQTRRIEGLFLAGQINGTSGYEEAGGQGIIAGINAALFSRSLKFKDEKYIPFVLKRDEAYIGVMIDDLVTQGVDEPYRMFTARAEYRLNLRHDTADERLTERAYQIGLQTKEASDRLKEKLLTREKIISLWKDIKITRELIAKNPELKNHIGKSLADALHDPQVSLECICAIDENSKDYSAELLESAELEIRYEHYIAVQNRKIAKVKRMENTKIPADFDYDAVSGLSTESRTRLKEVRPETIGQASRIRGIRPSDIMLLSILL</sequence>
<evidence type="ECO:0000256" key="11">
    <source>
        <dbReference type="HAMAP-Rule" id="MF_00129"/>
    </source>
</evidence>
<reference evidence="13" key="1">
    <citation type="submission" date="2012-01" db="EMBL/GenBank/DDBJ databases">
        <title>The Genome Sequence of Treponema denticola H-22.</title>
        <authorList>
            <consortium name="The Broad Institute Genome Sequencing Platform"/>
            <person name="Earl A."/>
            <person name="Ward D."/>
            <person name="Feldgarden M."/>
            <person name="Gevers D."/>
            <person name="Blanton J.M."/>
            <person name="Fenno C.J."/>
            <person name="Baranova O.V."/>
            <person name="Mathney J."/>
            <person name="Dewhirst F.E."/>
            <person name="Izard J."/>
            <person name="Young S.K."/>
            <person name="Zeng Q."/>
            <person name="Gargeya S."/>
            <person name="Fitzgerald M."/>
            <person name="Haas B."/>
            <person name="Abouelleil A."/>
            <person name="Alvarado L."/>
            <person name="Arachchi H.M."/>
            <person name="Berlin A."/>
            <person name="Chapman S.B."/>
            <person name="Gearin G."/>
            <person name="Goldberg J."/>
            <person name="Griggs A."/>
            <person name="Gujja S."/>
            <person name="Hansen M."/>
            <person name="Heiman D."/>
            <person name="Howarth C."/>
            <person name="Larimer J."/>
            <person name="Lui A."/>
            <person name="MacDonald P.J.P."/>
            <person name="McCowen C."/>
            <person name="Montmayeur A."/>
            <person name="Murphy C."/>
            <person name="Neiman D."/>
            <person name="Pearson M."/>
            <person name="Priest M."/>
            <person name="Roberts A."/>
            <person name="Saif S."/>
            <person name="Shea T."/>
            <person name="Sisk P."/>
            <person name="Stolte C."/>
            <person name="Sykes S."/>
            <person name="Wortman J."/>
            <person name="Nusbaum C."/>
            <person name="Birren B."/>
        </authorList>
    </citation>
    <scope>NUCLEOTIDE SEQUENCE [LARGE SCALE GENOMIC DNA]</scope>
    <source>
        <strain evidence="13">H-22</strain>
    </source>
</reference>